<evidence type="ECO:0000256" key="1">
    <source>
        <dbReference type="ARBA" id="ARBA00009986"/>
    </source>
</evidence>
<dbReference type="Pfam" id="PF00171">
    <property type="entry name" value="Aldedh"/>
    <property type="match status" value="1"/>
</dbReference>
<dbReference type="InterPro" id="IPR016161">
    <property type="entry name" value="Ald_DH/histidinol_DH"/>
</dbReference>
<sequence>MASSTSLELSSLVVPLGEVWNRNNLIWNDFSPAGNLSEHVSPFDGRVIQKSHVLSPPDLSALFGFPASSAHWTESDIYAFTHRLQLELQDLAPALREATQLETAFSATDCEEIVEGTLSYLKGFFDYYSQVSPLASVTLNYEAENNGAPPVQRKIVLKSCPWGTVVVMMPQNAVLLIGVICLLNALITGNRVVLRAPLQGARTAALLACAVARAEPPQNSVSIVVAKGREFLDAAHASPLPLLIHYLGASQFGGDILKNAFTGQKPALIDGTGNTWVWVGDKSDPFQVAELLLQGATRYNGQTCTSINGAIIHPSIYEEVSQGLQKRWSQLQVGKLFDEQQAKMCLERVLHSSGQTLCGGHASGNELEPTLVANPHPESELVREGIFGPVLWIQPGTKDDFISRWPSNHYPLCVGVLDGTVDEQWWLARLPNLARLVINGDPSVEHIYEPWGGYPASGSNEVGFWHQKYQRTVSLDTL</sequence>
<dbReference type="Gene3D" id="3.40.309.10">
    <property type="entry name" value="Aldehyde Dehydrogenase, Chain A, domain 2"/>
    <property type="match status" value="1"/>
</dbReference>
<evidence type="ECO:0000259" key="3">
    <source>
        <dbReference type="Pfam" id="PF00171"/>
    </source>
</evidence>
<gene>
    <name evidence="4" type="ORF">B1R32_11319</name>
</gene>
<dbReference type="SUPFAM" id="SSF53720">
    <property type="entry name" value="ALDH-like"/>
    <property type="match status" value="1"/>
</dbReference>
<dbReference type="GO" id="GO:0016620">
    <property type="term" value="F:oxidoreductase activity, acting on the aldehyde or oxo group of donors, NAD or NADP as acceptor"/>
    <property type="evidence" value="ECO:0007669"/>
    <property type="project" value="InterPro"/>
</dbReference>
<name>A0A2S8SR49_9BACT</name>
<dbReference type="AlphaFoldDB" id="A0A2S8SR49"/>
<evidence type="ECO:0000313" key="4">
    <source>
        <dbReference type="EMBL" id="PQV63292.1"/>
    </source>
</evidence>
<feature type="domain" description="Aldehyde dehydrogenase" evidence="3">
    <location>
        <begin position="88"/>
        <end position="461"/>
    </location>
</feature>
<dbReference type="FunCoup" id="A0A2S8SR49">
    <property type="interactions" value="519"/>
</dbReference>
<dbReference type="InterPro" id="IPR015590">
    <property type="entry name" value="Aldehyde_DH_dom"/>
</dbReference>
<dbReference type="InParanoid" id="A0A2S8SR49"/>
<protein>
    <submittedName>
        <fullName evidence="4">Acyl-CoA reductase</fullName>
    </submittedName>
</protein>
<dbReference type="EMBL" id="NIGF01000013">
    <property type="protein sequence ID" value="PQV63292.1"/>
    <property type="molecule type" value="Genomic_DNA"/>
</dbReference>
<comment type="caution">
    <text evidence="4">The sequence shown here is derived from an EMBL/GenBank/DDBJ whole genome shotgun (WGS) entry which is preliminary data.</text>
</comment>
<dbReference type="InterPro" id="IPR016162">
    <property type="entry name" value="Ald_DH_N"/>
</dbReference>
<comment type="similarity">
    <text evidence="1">Belongs to the aldehyde dehydrogenase family.</text>
</comment>
<keyword evidence="2" id="KW-0560">Oxidoreductase</keyword>
<reference evidence="4 5" key="1">
    <citation type="journal article" date="2018" name="Syst. Appl. Microbiol.">
        <title>Abditibacterium utsteinense sp. nov., the first cultivated member of candidate phylum FBP, isolated from ice-free Antarctic soil samples.</title>
        <authorList>
            <person name="Tahon G."/>
            <person name="Tytgat B."/>
            <person name="Lebbe L."/>
            <person name="Carlier A."/>
            <person name="Willems A."/>
        </authorList>
    </citation>
    <scope>NUCLEOTIDE SEQUENCE [LARGE SCALE GENOMIC DNA]</scope>
    <source>
        <strain evidence="4 5">LMG 29911</strain>
    </source>
</reference>
<dbReference type="PANTHER" id="PTHR43353">
    <property type="entry name" value="SUCCINATE-SEMIALDEHYDE DEHYDROGENASE, MITOCHONDRIAL"/>
    <property type="match status" value="1"/>
</dbReference>
<evidence type="ECO:0000256" key="2">
    <source>
        <dbReference type="ARBA" id="ARBA00023002"/>
    </source>
</evidence>
<accession>A0A2S8SR49</accession>
<proteinExistence type="inferred from homology"/>
<dbReference type="Proteomes" id="UP000237684">
    <property type="component" value="Unassembled WGS sequence"/>
</dbReference>
<dbReference type="Gene3D" id="3.40.605.10">
    <property type="entry name" value="Aldehyde Dehydrogenase, Chain A, domain 1"/>
    <property type="match status" value="1"/>
</dbReference>
<dbReference type="InterPro" id="IPR016163">
    <property type="entry name" value="Ald_DH_C"/>
</dbReference>
<dbReference type="RefSeq" id="WP_106380536.1">
    <property type="nucleotide sequence ID" value="NZ_NIGF01000013.1"/>
</dbReference>
<evidence type="ECO:0000313" key="5">
    <source>
        <dbReference type="Proteomes" id="UP000237684"/>
    </source>
</evidence>
<dbReference type="PANTHER" id="PTHR43353:SF5">
    <property type="entry name" value="SUCCINATE-SEMIALDEHYDE DEHYDROGENASE, MITOCHONDRIAL"/>
    <property type="match status" value="1"/>
</dbReference>
<dbReference type="OrthoDB" id="9762913at2"/>
<keyword evidence="5" id="KW-1185">Reference proteome</keyword>
<dbReference type="InterPro" id="IPR050740">
    <property type="entry name" value="Aldehyde_DH_Superfamily"/>
</dbReference>
<organism evidence="4 5">
    <name type="scientific">Abditibacterium utsteinense</name>
    <dbReference type="NCBI Taxonomy" id="1960156"/>
    <lineage>
        <taxon>Bacteria</taxon>
        <taxon>Pseudomonadati</taxon>
        <taxon>Abditibacteriota</taxon>
        <taxon>Abditibacteriia</taxon>
        <taxon>Abditibacteriales</taxon>
        <taxon>Abditibacteriaceae</taxon>
        <taxon>Abditibacterium</taxon>
    </lineage>
</organism>